<keyword evidence="8" id="KW-1185">Reference proteome</keyword>
<proteinExistence type="inferred from homology"/>
<accession>A0A1Y2JYQ3</accession>
<dbReference type="AlphaFoldDB" id="A0A1Y2JYQ3"/>
<organism evidence="7 8">
    <name type="scientific">Magnetofaba australis IT-1</name>
    <dbReference type="NCBI Taxonomy" id="1434232"/>
    <lineage>
        <taxon>Bacteria</taxon>
        <taxon>Pseudomonadati</taxon>
        <taxon>Pseudomonadota</taxon>
        <taxon>Magnetococcia</taxon>
        <taxon>Magnetococcales</taxon>
        <taxon>Magnetococcaceae</taxon>
        <taxon>Magnetofaba</taxon>
    </lineage>
</organism>
<evidence type="ECO:0000256" key="5">
    <source>
        <dbReference type="ARBA" id="ARBA00023136"/>
    </source>
</evidence>
<comment type="subcellular location">
    <subcellularLocation>
        <location evidence="1">Cell membrane</location>
        <topology evidence="1">Multi-pass membrane protein</topology>
    </subcellularLocation>
</comment>
<feature type="transmembrane region" description="Helical" evidence="6">
    <location>
        <begin position="45"/>
        <end position="64"/>
    </location>
</feature>
<dbReference type="GO" id="GO:0005886">
    <property type="term" value="C:plasma membrane"/>
    <property type="evidence" value="ECO:0007669"/>
    <property type="project" value="UniProtKB-SubCell"/>
</dbReference>
<dbReference type="PANTHER" id="PTHR23291">
    <property type="entry name" value="BAX INHIBITOR-RELATED"/>
    <property type="match status" value="1"/>
</dbReference>
<keyword evidence="2" id="KW-1003">Cell membrane</keyword>
<gene>
    <name evidence="7" type="ORF">MAIT1_00423</name>
</gene>
<name>A0A1Y2JYQ3_9PROT</name>
<sequence length="187" mass="19435">MVFGVIGGWMGMHSPFALQNPMLVSFIGLGAVILASFVRNTATLLLAASALGFSAGPIIAYYVGAGMSHIVGQAAFMTGAAFGGLSMYALTTKRDLSMLGGMLMAGVIVLIVGGLLNAFLFQSGAMQFAMAAMGAVIFSGIIVWETQQLKNQPWAIPPGSAALSMYINLFNLFISLLQILGIMGGDD</sequence>
<reference evidence="7 8" key="1">
    <citation type="journal article" date="2016" name="BMC Genomics">
        <title>Combined genomic and structural analyses of a cultured magnetotactic bacterium reveals its niche adaptation to a dynamic environment.</title>
        <authorList>
            <person name="Araujo A.C."/>
            <person name="Morillo V."/>
            <person name="Cypriano J."/>
            <person name="Teixeira L.C."/>
            <person name="Leao P."/>
            <person name="Lyra S."/>
            <person name="Almeida L.G."/>
            <person name="Bazylinski D.A."/>
            <person name="Vasconcellos A.T."/>
            <person name="Abreu F."/>
            <person name="Lins U."/>
        </authorList>
    </citation>
    <scope>NUCLEOTIDE SEQUENCE [LARGE SCALE GENOMIC DNA]</scope>
    <source>
        <strain evidence="7 8">IT-1</strain>
    </source>
</reference>
<evidence type="ECO:0000256" key="1">
    <source>
        <dbReference type="ARBA" id="ARBA00004651"/>
    </source>
</evidence>
<dbReference type="Proteomes" id="UP000194003">
    <property type="component" value="Unassembled WGS sequence"/>
</dbReference>
<dbReference type="Pfam" id="PF01027">
    <property type="entry name" value="Bax1-I"/>
    <property type="match status" value="1"/>
</dbReference>
<evidence type="ECO:0000256" key="6">
    <source>
        <dbReference type="RuleBase" id="RU004379"/>
    </source>
</evidence>
<comment type="caution">
    <text evidence="7">The sequence shown here is derived from an EMBL/GenBank/DDBJ whole genome shotgun (WGS) entry which is preliminary data.</text>
</comment>
<feature type="transmembrane region" description="Helical" evidence="6">
    <location>
        <begin position="70"/>
        <end position="90"/>
    </location>
</feature>
<evidence type="ECO:0000256" key="3">
    <source>
        <dbReference type="ARBA" id="ARBA00022692"/>
    </source>
</evidence>
<dbReference type="PANTHER" id="PTHR23291:SF115">
    <property type="entry name" value="MODULATOR OF FTSH PROTEASE YCCA"/>
    <property type="match status" value="1"/>
</dbReference>
<feature type="transmembrane region" description="Helical" evidence="6">
    <location>
        <begin position="165"/>
        <end position="184"/>
    </location>
</feature>
<dbReference type="CDD" id="cd10432">
    <property type="entry name" value="BI-1-like_bacterial"/>
    <property type="match status" value="1"/>
</dbReference>
<keyword evidence="3 6" id="KW-0812">Transmembrane</keyword>
<evidence type="ECO:0000313" key="8">
    <source>
        <dbReference type="Proteomes" id="UP000194003"/>
    </source>
</evidence>
<feature type="transmembrane region" description="Helical" evidence="6">
    <location>
        <begin position="20"/>
        <end position="38"/>
    </location>
</feature>
<evidence type="ECO:0000313" key="7">
    <source>
        <dbReference type="EMBL" id="OSM00018.1"/>
    </source>
</evidence>
<comment type="similarity">
    <text evidence="6">Belongs to the BI1 family.</text>
</comment>
<dbReference type="InterPro" id="IPR006214">
    <property type="entry name" value="Bax_inhibitor_1-related"/>
</dbReference>
<dbReference type="STRING" id="1434232.MAIT1_00423"/>
<feature type="transmembrane region" description="Helical" evidence="6">
    <location>
        <begin position="126"/>
        <end position="144"/>
    </location>
</feature>
<feature type="transmembrane region" description="Helical" evidence="6">
    <location>
        <begin position="102"/>
        <end position="120"/>
    </location>
</feature>
<evidence type="ECO:0000256" key="4">
    <source>
        <dbReference type="ARBA" id="ARBA00022989"/>
    </source>
</evidence>
<protein>
    <submittedName>
        <fullName evidence="7">Uncharacterized protein</fullName>
    </submittedName>
</protein>
<keyword evidence="4 6" id="KW-1133">Transmembrane helix</keyword>
<evidence type="ECO:0000256" key="2">
    <source>
        <dbReference type="ARBA" id="ARBA00022475"/>
    </source>
</evidence>
<dbReference type="EMBL" id="LVJN01000021">
    <property type="protein sequence ID" value="OSM00018.1"/>
    <property type="molecule type" value="Genomic_DNA"/>
</dbReference>
<keyword evidence="5 6" id="KW-0472">Membrane</keyword>